<dbReference type="SUPFAM" id="SSF51735">
    <property type="entry name" value="NAD(P)-binding Rossmann-fold domains"/>
    <property type="match status" value="1"/>
</dbReference>
<protein>
    <submittedName>
        <fullName evidence="2">NADPH:quinone reductase</fullName>
    </submittedName>
</protein>
<proteinExistence type="predicted"/>
<evidence type="ECO:0000313" key="3">
    <source>
        <dbReference type="Proteomes" id="UP000192674"/>
    </source>
</evidence>
<dbReference type="GO" id="GO:0016491">
    <property type="term" value="F:oxidoreductase activity"/>
    <property type="evidence" value="ECO:0007669"/>
    <property type="project" value="InterPro"/>
</dbReference>
<feature type="domain" description="Enoyl reductase (ER)" evidence="1">
    <location>
        <begin position="10"/>
        <end position="299"/>
    </location>
</feature>
<dbReference type="Gene3D" id="3.40.50.720">
    <property type="entry name" value="NAD(P)-binding Rossmann-like Domain"/>
    <property type="match status" value="1"/>
</dbReference>
<dbReference type="InterPro" id="IPR036291">
    <property type="entry name" value="NAD(P)-bd_dom_sf"/>
</dbReference>
<sequence>MKAMVYRRYGGPEVLEPAELPEPKTHVDSVLVRVRAAALNPADLALQAGALDQAVETYFPVVPGWDIAGVVERAGLAASEFAPGDEVIGYVRGEVQRAHGGLAELVSADVRSLVRKPSTMSFPEAAGLPLAGLTAYQAVVHALNIQPQELLLVHGAAGGVGSLAVQIARARGARVVGTASARDHDYLRSLGVEPITYGPDATERIRHLAADAVLDAAGNGALAAAPSHPGARVASIAEIGLPGVTAVFCRFDPRDFQAVADFAEAGKLTVRIGETFPFDRAADAQRTLAKHARPGKIVVLGPESS</sequence>
<evidence type="ECO:0000259" key="1">
    <source>
        <dbReference type="SMART" id="SM00829"/>
    </source>
</evidence>
<dbReference type="PANTHER" id="PTHR11695">
    <property type="entry name" value="ALCOHOL DEHYDROGENASE RELATED"/>
    <property type="match status" value="1"/>
</dbReference>
<accession>A0A1Y5Y9T8</accession>
<dbReference type="AlphaFoldDB" id="A0A1Y5Y9T8"/>
<dbReference type="RefSeq" id="WP_084434142.1">
    <property type="nucleotide sequence ID" value="NZ_FWXV01000014.1"/>
</dbReference>
<dbReference type="SUPFAM" id="SSF50129">
    <property type="entry name" value="GroES-like"/>
    <property type="match status" value="1"/>
</dbReference>
<dbReference type="PANTHER" id="PTHR11695:SF294">
    <property type="entry name" value="RETICULON-4-INTERACTING PROTEIN 1, MITOCHONDRIAL"/>
    <property type="match status" value="1"/>
</dbReference>
<keyword evidence="3" id="KW-1185">Reference proteome</keyword>
<dbReference type="Gene3D" id="3.90.180.10">
    <property type="entry name" value="Medium-chain alcohol dehydrogenases, catalytic domain"/>
    <property type="match status" value="1"/>
</dbReference>
<dbReference type="SMART" id="SM00829">
    <property type="entry name" value="PKS_ER"/>
    <property type="match status" value="1"/>
</dbReference>
<gene>
    <name evidence="2" type="ORF">SAMN05661093_09972</name>
</gene>
<evidence type="ECO:0000313" key="2">
    <source>
        <dbReference type="EMBL" id="SMD26389.1"/>
    </source>
</evidence>
<dbReference type="EMBL" id="FWXV01000014">
    <property type="protein sequence ID" value="SMD26389.1"/>
    <property type="molecule type" value="Genomic_DNA"/>
</dbReference>
<dbReference type="Proteomes" id="UP000192674">
    <property type="component" value="Unassembled WGS sequence"/>
</dbReference>
<name>A0A1Y5Y9T8_KIBAR</name>
<reference evidence="2 3" key="1">
    <citation type="submission" date="2017-04" db="EMBL/GenBank/DDBJ databases">
        <authorList>
            <person name="Afonso C.L."/>
            <person name="Miller P.J."/>
            <person name="Scott M.A."/>
            <person name="Spackman E."/>
            <person name="Goraichik I."/>
            <person name="Dimitrov K.M."/>
            <person name="Suarez D.L."/>
            <person name="Swayne D.E."/>
        </authorList>
    </citation>
    <scope>NUCLEOTIDE SEQUENCE [LARGE SCALE GENOMIC DNA]</scope>
    <source>
        <strain evidence="2 3">DSM 43828</strain>
    </source>
</reference>
<organism evidence="2 3">
    <name type="scientific">Kibdelosporangium aridum</name>
    <dbReference type="NCBI Taxonomy" id="2030"/>
    <lineage>
        <taxon>Bacteria</taxon>
        <taxon>Bacillati</taxon>
        <taxon>Actinomycetota</taxon>
        <taxon>Actinomycetes</taxon>
        <taxon>Pseudonocardiales</taxon>
        <taxon>Pseudonocardiaceae</taxon>
        <taxon>Kibdelosporangium</taxon>
    </lineage>
</organism>
<dbReference type="Pfam" id="PF08240">
    <property type="entry name" value="ADH_N"/>
    <property type="match status" value="1"/>
</dbReference>
<dbReference type="InterPro" id="IPR050700">
    <property type="entry name" value="YIM1/Zinc_Alcohol_DH_Fams"/>
</dbReference>
<dbReference type="InterPro" id="IPR020843">
    <property type="entry name" value="ER"/>
</dbReference>
<dbReference type="InterPro" id="IPR013154">
    <property type="entry name" value="ADH-like_N"/>
</dbReference>
<dbReference type="InterPro" id="IPR011032">
    <property type="entry name" value="GroES-like_sf"/>
</dbReference>
<dbReference type="Pfam" id="PF13602">
    <property type="entry name" value="ADH_zinc_N_2"/>
    <property type="match status" value="1"/>
</dbReference>
<dbReference type="OrthoDB" id="3727682at2"/>
<dbReference type="CDD" id="cd05289">
    <property type="entry name" value="MDR_like_2"/>
    <property type="match status" value="1"/>
</dbReference>